<dbReference type="SUPFAM" id="SSF48498">
    <property type="entry name" value="Tetracyclin repressor-like, C-terminal domain"/>
    <property type="match status" value="1"/>
</dbReference>
<comment type="caution">
    <text evidence="7">The sequence shown here is derived from an EMBL/GenBank/DDBJ whole genome shotgun (WGS) entry which is preliminary data.</text>
</comment>
<evidence type="ECO:0000256" key="5">
    <source>
        <dbReference type="SAM" id="MobiDB-lite"/>
    </source>
</evidence>
<evidence type="ECO:0000256" key="2">
    <source>
        <dbReference type="ARBA" id="ARBA00023125"/>
    </source>
</evidence>
<dbReference type="InterPro" id="IPR050109">
    <property type="entry name" value="HTH-type_TetR-like_transc_reg"/>
</dbReference>
<dbReference type="SUPFAM" id="SSF46689">
    <property type="entry name" value="Homeodomain-like"/>
    <property type="match status" value="1"/>
</dbReference>
<evidence type="ECO:0000256" key="1">
    <source>
        <dbReference type="ARBA" id="ARBA00023015"/>
    </source>
</evidence>
<proteinExistence type="predicted"/>
<keyword evidence="3" id="KW-0804">Transcription</keyword>
<evidence type="ECO:0000256" key="4">
    <source>
        <dbReference type="PROSITE-ProRule" id="PRU00335"/>
    </source>
</evidence>
<evidence type="ECO:0000256" key="3">
    <source>
        <dbReference type="ARBA" id="ARBA00023163"/>
    </source>
</evidence>
<keyword evidence="8" id="KW-1185">Reference proteome</keyword>
<gene>
    <name evidence="7" type="ORF">Raf01_78760</name>
</gene>
<organism evidence="7 8">
    <name type="scientific">Rugosimonospora africana</name>
    <dbReference type="NCBI Taxonomy" id="556532"/>
    <lineage>
        <taxon>Bacteria</taxon>
        <taxon>Bacillati</taxon>
        <taxon>Actinomycetota</taxon>
        <taxon>Actinomycetes</taxon>
        <taxon>Micromonosporales</taxon>
        <taxon>Micromonosporaceae</taxon>
        <taxon>Rugosimonospora</taxon>
    </lineage>
</organism>
<dbReference type="GO" id="GO:0000976">
    <property type="term" value="F:transcription cis-regulatory region binding"/>
    <property type="evidence" value="ECO:0007669"/>
    <property type="project" value="TreeGrafter"/>
</dbReference>
<dbReference type="Pfam" id="PF00440">
    <property type="entry name" value="TetR_N"/>
    <property type="match status" value="1"/>
</dbReference>
<dbReference type="Gene3D" id="1.10.357.10">
    <property type="entry name" value="Tetracycline Repressor, domain 2"/>
    <property type="match status" value="1"/>
</dbReference>
<sequence length="218" mass="23365">MSAATPERARRVRADAQRNIDALIDAAREVFAASGVDAPVREITTRAGVGLATFYRHFPERSDLITAVFRHEVDACADTAATLAAAYEPDEALTRWLRRFTEFVGTKRGLAAALHSGNPAFEPLPAYFQQRFEPALGSLLAAAAAAGEVRDDVDPLELLHAISRLHSPAGADAAGDDPMVALLIDGLRYGARPKPKPPTPKPKAEPEPESTPKPKAEP</sequence>
<evidence type="ECO:0000259" key="6">
    <source>
        <dbReference type="PROSITE" id="PS50977"/>
    </source>
</evidence>
<keyword evidence="2 4" id="KW-0238">DNA-binding</keyword>
<dbReference type="Pfam" id="PF21597">
    <property type="entry name" value="TetR_C_43"/>
    <property type="match status" value="1"/>
</dbReference>
<dbReference type="PRINTS" id="PR00455">
    <property type="entry name" value="HTHTETR"/>
</dbReference>
<feature type="region of interest" description="Disordered" evidence="5">
    <location>
        <begin position="189"/>
        <end position="218"/>
    </location>
</feature>
<accession>A0A8J3VV95</accession>
<evidence type="ECO:0000313" key="7">
    <source>
        <dbReference type="EMBL" id="GIH19704.1"/>
    </source>
</evidence>
<dbReference type="PANTHER" id="PTHR30055">
    <property type="entry name" value="HTH-TYPE TRANSCRIPTIONAL REGULATOR RUTR"/>
    <property type="match status" value="1"/>
</dbReference>
<dbReference type="PROSITE" id="PS50977">
    <property type="entry name" value="HTH_TETR_2"/>
    <property type="match status" value="1"/>
</dbReference>
<dbReference type="InterPro" id="IPR009057">
    <property type="entry name" value="Homeodomain-like_sf"/>
</dbReference>
<dbReference type="RefSeq" id="WP_203923154.1">
    <property type="nucleotide sequence ID" value="NZ_BONZ01000084.1"/>
</dbReference>
<dbReference type="Proteomes" id="UP000642748">
    <property type="component" value="Unassembled WGS sequence"/>
</dbReference>
<protein>
    <submittedName>
        <fullName evidence="7">TetR family transcriptional regulator</fullName>
    </submittedName>
</protein>
<dbReference type="InterPro" id="IPR036271">
    <property type="entry name" value="Tet_transcr_reg_TetR-rel_C_sf"/>
</dbReference>
<dbReference type="AlphaFoldDB" id="A0A8J3VV95"/>
<dbReference type="EMBL" id="BONZ01000084">
    <property type="protein sequence ID" value="GIH19704.1"/>
    <property type="molecule type" value="Genomic_DNA"/>
</dbReference>
<dbReference type="PANTHER" id="PTHR30055:SF234">
    <property type="entry name" value="HTH-TYPE TRANSCRIPTIONAL REGULATOR BETI"/>
    <property type="match status" value="1"/>
</dbReference>
<dbReference type="InterPro" id="IPR049445">
    <property type="entry name" value="TetR_SbtR-like_C"/>
</dbReference>
<dbReference type="GO" id="GO:0003700">
    <property type="term" value="F:DNA-binding transcription factor activity"/>
    <property type="evidence" value="ECO:0007669"/>
    <property type="project" value="TreeGrafter"/>
</dbReference>
<evidence type="ECO:0000313" key="8">
    <source>
        <dbReference type="Proteomes" id="UP000642748"/>
    </source>
</evidence>
<feature type="DNA-binding region" description="H-T-H motif" evidence="4">
    <location>
        <begin position="39"/>
        <end position="58"/>
    </location>
</feature>
<reference evidence="7" key="1">
    <citation type="submission" date="2021-01" db="EMBL/GenBank/DDBJ databases">
        <title>Whole genome shotgun sequence of Rugosimonospora africana NBRC 104875.</title>
        <authorList>
            <person name="Komaki H."/>
            <person name="Tamura T."/>
        </authorList>
    </citation>
    <scope>NUCLEOTIDE SEQUENCE</scope>
    <source>
        <strain evidence="7">NBRC 104875</strain>
    </source>
</reference>
<feature type="domain" description="HTH tetR-type" evidence="6">
    <location>
        <begin position="17"/>
        <end position="76"/>
    </location>
</feature>
<feature type="compositionally biased region" description="Basic and acidic residues" evidence="5">
    <location>
        <begin position="202"/>
        <end position="218"/>
    </location>
</feature>
<dbReference type="InterPro" id="IPR001647">
    <property type="entry name" value="HTH_TetR"/>
</dbReference>
<keyword evidence="1" id="KW-0805">Transcription regulation</keyword>
<name>A0A8J3VV95_9ACTN</name>